<dbReference type="Proteomes" id="UP001165384">
    <property type="component" value="Unassembled WGS sequence"/>
</dbReference>
<feature type="domain" description="Pyruvate phosphate dikinase AMP/ATP-binding" evidence="2">
    <location>
        <begin position="74"/>
        <end position="290"/>
    </location>
</feature>
<gene>
    <name evidence="3" type="ORF">LZ012_05670</name>
</gene>
<feature type="domain" description="PEP-utilising enzyme mobile" evidence="1">
    <location>
        <begin position="758"/>
        <end position="828"/>
    </location>
</feature>
<evidence type="ECO:0000259" key="1">
    <source>
        <dbReference type="Pfam" id="PF00391"/>
    </source>
</evidence>
<reference evidence="3" key="1">
    <citation type="submission" date="2022-01" db="EMBL/GenBank/DDBJ databases">
        <authorList>
            <person name="Jo J.-H."/>
            <person name="Im W.-T."/>
        </authorList>
    </citation>
    <scope>NUCLEOTIDE SEQUENCE</scope>
    <source>
        <strain evidence="3">XY25</strain>
    </source>
</reference>
<dbReference type="InterPro" id="IPR013815">
    <property type="entry name" value="ATP_grasp_subdomain_1"/>
</dbReference>
<dbReference type="InterPro" id="IPR036637">
    <property type="entry name" value="Phosphohistidine_dom_sf"/>
</dbReference>
<dbReference type="Pfam" id="PF00391">
    <property type="entry name" value="PEP-utilizers"/>
    <property type="match status" value="1"/>
</dbReference>
<sequence>MSGNLSLISAAQAASAVTEQVGGKGRQLGQLQRYGLPVPDFFVIPAGWSRQRSGGVSPDLQQLLHAELVARGWQGTALAVRSSAVGEDAAAASFAGIYRSCLNVVGAQALVGAVAEVWASLDTPTATAYRQRLQIDGEPAMAVVVMPLLAAEASGIAFTCDPANGRDDRMVVHAHWGLGETLVGGEAAGDEYVFAEDTTDVWRLLESRPGSKETMSVPAPDGGTQRQPVPLARAQVRVLDDAQAEALAALLRDAALACDFVAPFYDLEWVWDGGQFWLTQARPVTRRPHHTYPALAAQPAIWTRGNTCEVMPVALQAMDWNFSRRGCNDLLEQGWKLAGYPVLPGVQRAGLFDGRLYLEASIMQWEAWDCIGLLPERFNALMGGHQSVIATTPPTWRQRLTRGGNTLRYLRHAPAMGRRGDAEVAQALAIARELRDAPLPDNNADITALLFRVLKPAREFVGMFFLQGSGGGSLSLLLDTLERAFPGESEAIGSALLAGGEPSVTAQQGYALLDLARLAKAVAPGRLPQDAPEFARAFATFLDRYGHRGHYETYLRSPRWSEQPERLLEQLPALAEVDAVAMRARQQAAADAAWERIRRELPFWYRPLLRAQVKAANRDSNRREAARSAIISLLAASRRLWLLIGERLVGEGALDRPDDIFHLLPSEVERYAIGLLPLAGLRARLAERRALFARWQATTPHEWLTLAPTGQTAPQPPAETAPIKPADGRRFRGVATGTGVARGKVRRLRHPSEGLALQPGEILVAPSTDPGWTPLFLKAGGLVVETGGYLSHGAIVAREFGLPAVVNLPGILAALHDGDEVEVDGWKGVVRLY</sequence>
<dbReference type="EMBL" id="JAKLTN010000001">
    <property type="protein sequence ID" value="MCG2576481.1"/>
    <property type="molecule type" value="Genomic_DNA"/>
</dbReference>
<dbReference type="PANTHER" id="PTHR43615">
    <property type="entry name" value="PHOSPHOENOLPYRUVATE SYNTHASE-RELATED"/>
    <property type="match status" value="1"/>
</dbReference>
<dbReference type="RefSeq" id="WP_275708460.1">
    <property type="nucleotide sequence ID" value="NZ_JAKLTN010000001.1"/>
</dbReference>
<organism evidence="3 4">
    <name type="scientific">Dechloromonas hankyongensis</name>
    <dbReference type="NCBI Taxonomy" id="2908002"/>
    <lineage>
        <taxon>Bacteria</taxon>
        <taxon>Pseudomonadati</taxon>
        <taxon>Pseudomonadota</taxon>
        <taxon>Betaproteobacteria</taxon>
        <taxon>Rhodocyclales</taxon>
        <taxon>Azonexaceae</taxon>
        <taxon>Dechloromonas</taxon>
    </lineage>
</organism>
<protein>
    <submittedName>
        <fullName evidence="3">PEP-utilizing enzyme</fullName>
    </submittedName>
</protein>
<evidence type="ECO:0000259" key="2">
    <source>
        <dbReference type="Pfam" id="PF01326"/>
    </source>
</evidence>
<evidence type="ECO:0000313" key="4">
    <source>
        <dbReference type="Proteomes" id="UP001165384"/>
    </source>
</evidence>
<dbReference type="InterPro" id="IPR008279">
    <property type="entry name" value="PEP-util_enz_mobile_dom"/>
</dbReference>
<dbReference type="SUPFAM" id="SSF56059">
    <property type="entry name" value="Glutathione synthetase ATP-binding domain-like"/>
    <property type="match status" value="1"/>
</dbReference>
<name>A0ABS9K005_9RHOO</name>
<dbReference type="PANTHER" id="PTHR43615:SF1">
    <property type="entry name" value="PPDK_N DOMAIN-CONTAINING PROTEIN"/>
    <property type="match status" value="1"/>
</dbReference>
<dbReference type="InterPro" id="IPR051549">
    <property type="entry name" value="PEP_Utilizing_Enz"/>
</dbReference>
<dbReference type="Gene3D" id="3.50.30.10">
    <property type="entry name" value="Phosphohistidine domain"/>
    <property type="match status" value="1"/>
</dbReference>
<dbReference type="Gene3D" id="3.30.470.20">
    <property type="entry name" value="ATP-grasp fold, B domain"/>
    <property type="match status" value="1"/>
</dbReference>
<evidence type="ECO:0000313" key="3">
    <source>
        <dbReference type="EMBL" id="MCG2576481.1"/>
    </source>
</evidence>
<comment type="caution">
    <text evidence="3">The sequence shown here is derived from an EMBL/GenBank/DDBJ whole genome shotgun (WGS) entry which is preliminary data.</text>
</comment>
<dbReference type="InterPro" id="IPR002192">
    <property type="entry name" value="PPDK_AMP/ATP-bd"/>
</dbReference>
<proteinExistence type="predicted"/>
<dbReference type="Gene3D" id="3.30.1490.20">
    <property type="entry name" value="ATP-grasp fold, A domain"/>
    <property type="match status" value="2"/>
</dbReference>
<keyword evidence="4" id="KW-1185">Reference proteome</keyword>
<dbReference type="Pfam" id="PF01326">
    <property type="entry name" value="PPDK_N"/>
    <property type="match status" value="1"/>
</dbReference>
<accession>A0ABS9K005</accession>
<dbReference type="SUPFAM" id="SSF52009">
    <property type="entry name" value="Phosphohistidine domain"/>
    <property type="match status" value="1"/>
</dbReference>